<dbReference type="EMBL" id="NWSY01000017">
    <property type="protein sequence ID" value="PDT21588.1"/>
    <property type="molecule type" value="Genomic_DNA"/>
</dbReference>
<keyword evidence="4" id="KW-1185">Reference proteome</keyword>
<evidence type="ECO:0000256" key="1">
    <source>
        <dbReference type="SAM" id="Phobius"/>
    </source>
</evidence>
<reference evidence="2" key="2">
    <citation type="submission" date="2023-04" db="EMBL/GenBank/DDBJ databases">
        <title>Genomic characterization of faba bean (Vicia faba) microsymbionts in Mexican soils.</title>
        <authorList>
            <person name="Rivera Orduna F.N."/>
            <person name="Guevara-Luna J."/>
            <person name="Yan J."/>
            <person name="Arroyo-Herrera I."/>
            <person name="Li Y."/>
            <person name="Vasquez-Murrieta M.S."/>
            <person name="Wang E.T."/>
        </authorList>
    </citation>
    <scope>NUCLEOTIDE SEQUENCE</scope>
    <source>
        <strain evidence="2">CH26</strain>
    </source>
</reference>
<organism evidence="2 5">
    <name type="scientific">Rhizobium hidalgonense</name>
    <dbReference type="NCBI Taxonomy" id="1538159"/>
    <lineage>
        <taxon>Bacteria</taxon>
        <taxon>Pseudomonadati</taxon>
        <taxon>Pseudomonadota</taxon>
        <taxon>Alphaproteobacteria</taxon>
        <taxon>Hyphomicrobiales</taxon>
        <taxon>Rhizobiaceae</taxon>
        <taxon>Rhizobium/Agrobacterium group</taxon>
        <taxon>Rhizobium</taxon>
    </lineage>
</organism>
<keyword evidence="1" id="KW-1133">Transmembrane helix</keyword>
<protein>
    <submittedName>
        <fullName evidence="2">Uncharacterized protein</fullName>
    </submittedName>
</protein>
<keyword evidence="1" id="KW-0472">Membrane</keyword>
<keyword evidence="1" id="KW-0812">Transmembrane</keyword>
<proteinExistence type="predicted"/>
<dbReference type="EMBL" id="JAVLSF010000015">
    <property type="protein sequence ID" value="MDR9775456.1"/>
    <property type="molecule type" value="Genomic_DNA"/>
</dbReference>
<dbReference type="RefSeq" id="WP_038573584.1">
    <property type="nucleotide sequence ID" value="NZ_JAVLSD010000013.1"/>
</dbReference>
<sequence length="119" mass="13324">MSLLLLGLVRVCFYGVPLRPAFQHVTAANTTADEYCLRFKLRTTRIFGDIPWDVYLLWLALFGLVFGDLAQGGMVMIVSSTSPKRRQTSHPKTDLVAFNAHNGHVGHDSQMATELADWM</sequence>
<dbReference type="Proteomes" id="UP001268610">
    <property type="component" value="Unassembled WGS sequence"/>
</dbReference>
<reference evidence="3 4" key="1">
    <citation type="submission" date="2017-09" db="EMBL/GenBank/DDBJ databases">
        <title>Comparative genomics of rhizobia isolated from Phaseolus vulgaris in China.</title>
        <authorList>
            <person name="Tong W."/>
        </authorList>
    </citation>
    <scope>NUCLEOTIDE SEQUENCE [LARGE SCALE GENOMIC DNA]</scope>
    <source>
        <strain evidence="3 4">FH14</strain>
    </source>
</reference>
<evidence type="ECO:0000313" key="4">
    <source>
        <dbReference type="Proteomes" id="UP000219914"/>
    </source>
</evidence>
<gene>
    <name evidence="3" type="ORF">CO674_21905</name>
    <name evidence="2" type="ORF">RJJ65_22930</name>
</gene>
<dbReference type="Proteomes" id="UP000219914">
    <property type="component" value="Unassembled WGS sequence"/>
</dbReference>
<evidence type="ECO:0000313" key="2">
    <source>
        <dbReference type="EMBL" id="MDR9775456.1"/>
    </source>
</evidence>
<dbReference type="AlphaFoldDB" id="A0A2A6KAL3"/>
<evidence type="ECO:0000313" key="5">
    <source>
        <dbReference type="Proteomes" id="UP001268610"/>
    </source>
</evidence>
<accession>A0A2A6KAL3</accession>
<feature type="transmembrane region" description="Helical" evidence="1">
    <location>
        <begin position="56"/>
        <end position="78"/>
    </location>
</feature>
<name>A0A2A6KAL3_9HYPH</name>
<evidence type="ECO:0000313" key="3">
    <source>
        <dbReference type="EMBL" id="PDT21588.1"/>
    </source>
</evidence>
<comment type="caution">
    <text evidence="2">The sequence shown here is derived from an EMBL/GenBank/DDBJ whole genome shotgun (WGS) entry which is preliminary data.</text>
</comment>